<comment type="caution">
    <text evidence="3">The sequence shown here is derived from an EMBL/GenBank/DDBJ whole genome shotgun (WGS) entry which is preliminary data.</text>
</comment>
<sequence>MDDVPPNTFRDRRVLALKLGLATLWLAVSFGACFFARELDFFVFGWPLGYWVAAQGALFAFIAIVAVHAWAMKRLVPEDAVPTGTEEGA</sequence>
<dbReference type="Pfam" id="PF13937">
    <property type="entry name" value="DUF4212"/>
    <property type="match status" value="1"/>
</dbReference>
<proteinExistence type="predicted"/>
<organism evidence="3 4">
    <name type="scientific">Ramlibacter monticola</name>
    <dbReference type="NCBI Taxonomy" id="1926872"/>
    <lineage>
        <taxon>Bacteria</taxon>
        <taxon>Pseudomonadati</taxon>
        <taxon>Pseudomonadota</taxon>
        <taxon>Betaproteobacteria</taxon>
        <taxon>Burkholderiales</taxon>
        <taxon>Comamonadaceae</taxon>
        <taxon>Ramlibacter</taxon>
    </lineage>
</organism>
<keyword evidence="1" id="KW-0472">Membrane</keyword>
<dbReference type="InterPro" id="IPR019886">
    <property type="entry name" value="Na_symporter_ssu"/>
</dbReference>
<feature type="transmembrane region" description="Helical" evidence="1">
    <location>
        <begin position="48"/>
        <end position="71"/>
    </location>
</feature>
<dbReference type="RefSeq" id="WP_201672562.1">
    <property type="nucleotide sequence ID" value="NZ_JAEQNE010000001.1"/>
</dbReference>
<accession>A0A936YTF5</accession>
<dbReference type="Proteomes" id="UP000599109">
    <property type="component" value="Unassembled WGS sequence"/>
</dbReference>
<evidence type="ECO:0000256" key="1">
    <source>
        <dbReference type="SAM" id="Phobius"/>
    </source>
</evidence>
<dbReference type="EMBL" id="JAEQNE010000001">
    <property type="protein sequence ID" value="MBL0389979.1"/>
    <property type="molecule type" value="Genomic_DNA"/>
</dbReference>
<dbReference type="NCBIfam" id="TIGR03647">
    <property type="entry name" value="Na_symport_sm"/>
    <property type="match status" value="1"/>
</dbReference>
<protein>
    <submittedName>
        <fullName evidence="3">DUF4212 domain-containing protein</fullName>
    </submittedName>
</protein>
<keyword evidence="1" id="KW-1133">Transmembrane helix</keyword>
<keyword evidence="1" id="KW-0812">Transmembrane</keyword>
<evidence type="ECO:0000259" key="2">
    <source>
        <dbReference type="Pfam" id="PF13937"/>
    </source>
</evidence>
<evidence type="ECO:0000313" key="4">
    <source>
        <dbReference type="Proteomes" id="UP000599109"/>
    </source>
</evidence>
<gene>
    <name evidence="3" type="ORF">JJ685_02365</name>
</gene>
<name>A0A936YTF5_9BURK</name>
<dbReference type="AlphaFoldDB" id="A0A936YTF5"/>
<feature type="domain" description="Sodium symporter small subunit" evidence="2">
    <location>
        <begin position="12"/>
        <end position="75"/>
    </location>
</feature>
<reference evidence="3 4" key="1">
    <citation type="journal article" date="2017" name="Int. J. Syst. Evol. Microbiol.">
        <title>Ramlibacter monticola sp. nov., isolated from forest soil.</title>
        <authorList>
            <person name="Chaudhary D.K."/>
            <person name="Kim J."/>
        </authorList>
    </citation>
    <scope>NUCLEOTIDE SEQUENCE [LARGE SCALE GENOMIC DNA]</scope>
    <source>
        <strain evidence="3 4">KACC 19175</strain>
    </source>
</reference>
<feature type="transmembrane region" description="Helical" evidence="1">
    <location>
        <begin position="15"/>
        <end position="36"/>
    </location>
</feature>
<evidence type="ECO:0000313" key="3">
    <source>
        <dbReference type="EMBL" id="MBL0389979.1"/>
    </source>
</evidence>
<keyword evidence="4" id="KW-1185">Reference proteome</keyword>